<proteinExistence type="predicted"/>
<gene>
    <name evidence="1" type="ORF">S01H1_02433</name>
</gene>
<sequence length="126" mass="13952">MTYLAVPIAAKNLDQAKQQIKAARTAGAEMLELRTDYLENLSVDLVKNLIAKAKSATKRPLPIIVTCRDARQGGAVDYPLQLRINVLTSALKAGVEFIDFEYENFLSTENREKIEVALSQSSKGRL</sequence>
<evidence type="ECO:0008006" key="2">
    <source>
        <dbReference type="Google" id="ProtNLM"/>
    </source>
</evidence>
<dbReference type="GO" id="GO:0003855">
    <property type="term" value="F:3-dehydroquinate dehydratase activity"/>
    <property type="evidence" value="ECO:0007669"/>
    <property type="project" value="InterPro"/>
</dbReference>
<dbReference type="GO" id="GO:0019632">
    <property type="term" value="P:shikimate metabolic process"/>
    <property type="evidence" value="ECO:0007669"/>
    <property type="project" value="TreeGrafter"/>
</dbReference>
<dbReference type="EMBL" id="BARS01001168">
    <property type="protein sequence ID" value="GAF85739.1"/>
    <property type="molecule type" value="Genomic_DNA"/>
</dbReference>
<dbReference type="Gene3D" id="3.20.20.70">
    <property type="entry name" value="Aldolase class I"/>
    <property type="match status" value="1"/>
</dbReference>
<name>X0SXM7_9ZZZZ</name>
<organism evidence="1">
    <name type="scientific">marine sediment metagenome</name>
    <dbReference type="NCBI Taxonomy" id="412755"/>
    <lineage>
        <taxon>unclassified sequences</taxon>
        <taxon>metagenomes</taxon>
        <taxon>ecological metagenomes</taxon>
    </lineage>
</organism>
<comment type="caution">
    <text evidence="1">The sequence shown here is derived from an EMBL/GenBank/DDBJ whole genome shotgun (WGS) entry which is preliminary data.</text>
</comment>
<feature type="non-terminal residue" evidence="1">
    <location>
        <position position="126"/>
    </location>
</feature>
<reference evidence="1" key="1">
    <citation type="journal article" date="2014" name="Front. Microbiol.">
        <title>High frequency of phylogenetically diverse reductive dehalogenase-homologous genes in deep subseafloor sedimentary metagenomes.</title>
        <authorList>
            <person name="Kawai M."/>
            <person name="Futagami T."/>
            <person name="Toyoda A."/>
            <person name="Takaki Y."/>
            <person name="Nishi S."/>
            <person name="Hori S."/>
            <person name="Arai W."/>
            <person name="Tsubouchi T."/>
            <person name="Morono Y."/>
            <person name="Uchiyama I."/>
            <person name="Ito T."/>
            <person name="Fujiyama A."/>
            <person name="Inagaki F."/>
            <person name="Takami H."/>
        </authorList>
    </citation>
    <scope>NUCLEOTIDE SEQUENCE</scope>
    <source>
        <strain evidence="1">Expedition CK06-06</strain>
    </source>
</reference>
<dbReference type="InterPro" id="IPR013785">
    <property type="entry name" value="Aldolase_TIM"/>
</dbReference>
<dbReference type="PANTHER" id="PTHR21089">
    <property type="entry name" value="SHIKIMATE DEHYDROGENASE"/>
    <property type="match status" value="1"/>
</dbReference>
<dbReference type="PANTHER" id="PTHR21089:SF1">
    <property type="entry name" value="BIFUNCTIONAL 3-DEHYDROQUINATE DEHYDRATASE_SHIKIMATE DEHYDROGENASE, CHLOROPLASTIC"/>
    <property type="match status" value="1"/>
</dbReference>
<dbReference type="GO" id="GO:0009423">
    <property type="term" value="P:chorismate biosynthetic process"/>
    <property type="evidence" value="ECO:0007669"/>
    <property type="project" value="TreeGrafter"/>
</dbReference>
<dbReference type="InterPro" id="IPR001381">
    <property type="entry name" value="DHquinase_I"/>
</dbReference>
<dbReference type="GO" id="GO:0004764">
    <property type="term" value="F:shikimate 3-dehydrogenase (NADP+) activity"/>
    <property type="evidence" value="ECO:0007669"/>
    <property type="project" value="InterPro"/>
</dbReference>
<dbReference type="Pfam" id="PF01487">
    <property type="entry name" value="DHquinase_I"/>
    <property type="match status" value="1"/>
</dbReference>
<evidence type="ECO:0000313" key="1">
    <source>
        <dbReference type="EMBL" id="GAF85739.1"/>
    </source>
</evidence>
<protein>
    <recommendedName>
        <fullName evidence="2">Type I 3-dehydroquinate dehydratase</fullName>
    </recommendedName>
</protein>
<dbReference type="InterPro" id="IPR022893">
    <property type="entry name" value="Shikimate_DH_fam"/>
</dbReference>
<dbReference type="SUPFAM" id="SSF51569">
    <property type="entry name" value="Aldolase"/>
    <property type="match status" value="1"/>
</dbReference>
<accession>X0SXM7</accession>
<dbReference type="AlphaFoldDB" id="X0SXM7"/>